<accession>A0ABW7ZV41</accession>
<organism evidence="2 3">
    <name type="scientific">Micromonospora maritima</name>
    <dbReference type="NCBI Taxonomy" id="986711"/>
    <lineage>
        <taxon>Bacteria</taxon>
        <taxon>Bacillati</taxon>
        <taxon>Actinomycetota</taxon>
        <taxon>Actinomycetes</taxon>
        <taxon>Micromonosporales</taxon>
        <taxon>Micromonosporaceae</taxon>
        <taxon>Micromonospora</taxon>
    </lineage>
</organism>
<dbReference type="PROSITE" id="PS51318">
    <property type="entry name" value="TAT"/>
    <property type="match status" value="1"/>
</dbReference>
<protein>
    <submittedName>
        <fullName evidence="2">Uncharacterized protein</fullName>
    </submittedName>
</protein>
<dbReference type="EMBL" id="JBITLE010000015">
    <property type="protein sequence ID" value="MFI7266052.1"/>
    <property type="molecule type" value="Genomic_DNA"/>
</dbReference>
<proteinExistence type="predicted"/>
<keyword evidence="3" id="KW-1185">Reference proteome</keyword>
<name>A0ABW7ZV41_9ACTN</name>
<evidence type="ECO:0000256" key="1">
    <source>
        <dbReference type="SAM" id="SignalP"/>
    </source>
</evidence>
<reference evidence="2 3" key="1">
    <citation type="submission" date="2024-10" db="EMBL/GenBank/DDBJ databases">
        <title>The Natural Products Discovery Center: Release of the First 8490 Sequenced Strains for Exploring Actinobacteria Biosynthetic Diversity.</title>
        <authorList>
            <person name="Kalkreuter E."/>
            <person name="Kautsar S.A."/>
            <person name="Yang D."/>
            <person name="Bader C.D."/>
            <person name="Teijaro C.N."/>
            <person name="Fluegel L."/>
            <person name="Davis C.M."/>
            <person name="Simpson J.R."/>
            <person name="Lauterbach L."/>
            <person name="Steele A.D."/>
            <person name="Gui C."/>
            <person name="Meng S."/>
            <person name="Li G."/>
            <person name="Viehrig K."/>
            <person name="Ye F."/>
            <person name="Su P."/>
            <person name="Kiefer A.F."/>
            <person name="Nichols A."/>
            <person name="Cepeda A.J."/>
            <person name="Yan W."/>
            <person name="Fan B."/>
            <person name="Jiang Y."/>
            <person name="Adhikari A."/>
            <person name="Zheng C.-J."/>
            <person name="Schuster L."/>
            <person name="Cowan T.M."/>
            <person name="Smanski M.J."/>
            <person name="Chevrette M.G."/>
            <person name="De Carvalho L.P.S."/>
            <person name="Shen B."/>
        </authorList>
    </citation>
    <scope>NUCLEOTIDE SEQUENCE [LARGE SCALE GENOMIC DNA]</scope>
    <source>
        <strain evidence="2 3">NPDC049845</strain>
    </source>
</reference>
<dbReference type="InterPro" id="IPR006311">
    <property type="entry name" value="TAT_signal"/>
</dbReference>
<evidence type="ECO:0000313" key="3">
    <source>
        <dbReference type="Proteomes" id="UP001612812"/>
    </source>
</evidence>
<feature type="chain" id="PRO_5045144971" evidence="1">
    <location>
        <begin position="44"/>
        <end position="321"/>
    </location>
</feature>
<gene>
    <name evidence="2" type="ORF">ACIBP4_27580</name>
</gene>
<keyword evidence="1" id="KW-0732">Signal</keyword>
<sequence length="321" mass="33584">MTHPPSTPAQPPTRQRRRPAVRITAALSVLGLLTAAALAPACAATGTPTTDGTHRQITPLTRMSTAPCEIPAPLTSAGLRALAARTPETPPTALAAPQTAADVLPPAAAGASCDVPGRFSFVQIQQWAADTRIDGERATSNVVVFQHRHWRADNGSGRAIGLRHPPGPQPTTDEIYQPGTLDGTIGPIAVDSAGLRAQITSISPPFLGAPAVLHAIAGLTSWRTPDRDARTAILTLLSHTNGLTFHPAVRDRAGRTGAGVSATGDDGTTRGLLILHPSTGEVLAYERAHFTPSKRGHTRTGDVEDYLLFSVHTRTSTTNTP</sequence>
<feature type="signal peptide" evidence="1">
    <location>
        <begin position="1"/>
        <end position="43"/>
    </location>
</feature>
<evidence type="ECO:0000313" key="2">
    <source>
        <dbReference type="EMBL" id="MFI7266052.1"/>
    </source>
</evidence>
<comment type="caution">
    <text evidence="2">The sequence shown here is derived from an EMBL/GenBank/DDBJ whole genome shotgun (WGS) entry which is preliminary data.</text>
</comment>
<dbReference type="Proteomes" id="UP001612812">
    <property type="component" value="Unassembled WGS sequence"/>
</dbReference>
<dbReference type="RefSeq" id="WP_396768560.1">
    <property type="nucleotide sequence ID" value="NZ_JBITLA010000002.1"/>
</dbReference>